<feature type="domain" description="Follistatin-like" evidence="4">
    <location>
        <begin position="467"/>
        <end position="487"/>
    </location>
</feature>
<feature type="domain" description="Follistatin-like" evidence="4">
    <location>
        <begin position="509"/>
        <end position="529"/>
    </location>
</feature>
<feature type="domain" description="Follistatin-like" evidence="4">
    <location>
        <begin position="80"/>
        <end position="100"/>
    </location>
</feature>
<feature type="domain" description="Follistatin-like" evidence="4">
    <location>
        <begin position="110"/>
        <end position="130"/>
    </location>
</feature>
<gene>
    <name evidence="5" type="ORF">MSPICULIGERA_LOCUS21084</name>
</gene>
<keyword evidence="6" id="KW-1185">Reference proteome</keyword>
<keyword evidence="3" id="KW-0732">Signal</keyword>
<evidence type="ECO:0000313" key="5">
    <source>
        <dbReference type="EMBL" id="CAJ0582960.1"/>
    </source>
</evidence>
<feature type="chain" id="PRO_5041261545" description="Follistatin-like domain-containing protein" evidence="3">
    <location>
        <begin position="21"/>
        <end position="865"/>
    </location>
</feature>
<proteinExistence type="predicted"/>
<dbReference type="InterPro" id="IPR036084">
    <property type="entry name" value="Ser_inhib-like_sf"/>
</dbReference>
<accession>A0AA36DB04</accession>
<reference evidence="5" key="1">
    <citation type="submission" date="2023-06" db="EMBL/GenBank/DDBJ databases">
        <authorList>
            <person name="Delattre M."/>
        </authorList>
    </citation>
    <scope>NUCLEOTIDE SEQUENCE</scope>
    <source>
        <strain evidence="5">AF72</strain>
    </source>
</reference>
<dbReference type="EMBL" id="CATQJA010002665">
    <property type="protein sequence ID" value="CAJ0582960.1"/>
    <property type="molecule type" value="Genomic_DNA"/>
</dbReference>
<feature type="domain" description="Follistatin-like" evidence="4">
    <location>
        <begin position="176"/>
        <end position="196"/>
    </location>
</feature>
<feature type="domain" description="Follistatin-like" evidence="4">
    <location>
        <begin position="626"/>
        <end position="646"/>
    </location>
</feature>
<feature type="domain" description="Follistatin-like" evidence="4">
    <location>
        <begin position="279"/>
        <end position="299"/>
    </location>
</feature>
<feature type="compositionally biased region" description="Low complexity" evidence="2">
    <location>
        <begin position="422"/>
        <end position="448"/>
    </location>
</feature>
<dbReference type="InterPro" id="IPR002919">
    <property type="entry name" value="TIL_dom"/>
</dbReference>
<feature type="signal peptide" evidence="3">
    <location>
        <begin position="1"/>
        <end position="20"/>
    </location>
</feature>
<feature type="non-terminal residue" evidence="5">
    <location>
        <position position="865"/>
    </location>
</feature>
<evidence type="ECO:0000313" key="6">
    <source>
        <dbReference type="Proteomes" id="UP001177023"/>
    </source>
</evidence>
<evidence type="ECO:0000256" key="3">
    <source>
        <dbReference type="SAM" id="SignalP"/>
    </source>
</evidence>
<feature type="compositionally biased region" description="Basic and acidic residues" evidence="2">
    <location>
        <begin position="449"/>
        <end position="461"/>
    </location>
</feature>
<evidence type="ECO:0000256" key="1">
    <source>
        <dbReference type="ARBA" id="ARBA00022900"/>
    </source>
</evidence>
<dbReference type="GO" id="GO:0004867">
    <property type="term" value="F:serine-type endopeptidase inhibitor activity"/>
    <property type="evidence" value="ECO:0007669"/>
    <property type="project" value="UniProtKB-KW"/>
</dbReference>
<dbReference type="CDD" id="cd19941">
    <property type="entry name" value="TIL"/>
    <property type="match status" value="1"/>
</dbReference>
<evidence type="ECO:0000256" key="2">
    <source>
        <dbReference type="SAM" id="MobiDB-lite"/>
    </source>
</evidence>
<organism evidence="5 6">
    <name type="scientific">Mesorhabditis spiculigera</name>
    <dbReference type="NCBI Taxonomy" id="96644"/>
    <lineage>
        <taxon>Eukaryota</taxon>
        <taxon>Metazoa</taxon>
        <taxon>Ecdysozoa</taxon>
        <taxon>Nematoda</taxon>
        <taxon>Chromadorea</taxon>
        <taxon>Rhabditida</taxon>
        <taxon>Rhabditina</taxon>
        <taxon>Rhabditomorpha</taxon>
        <taxon>Rhabditoidea</taxon>
        <taxon>Rhabditidae</taxon>
        <taxon>Mesorhabditinae</taxon>
        <taxon>Mesorhabditis</taxon>
    </lineage>
</organism>
<sequence length="865" mass="92300">MGAFLWVLLWMLQFFNAACAICTKSSCPVGYDCDTNTGFCRQFRQPVATPAVSSCPLCLPGYQCNQSTGRCEAAYHQASPCDEVDCPSGFECDTNTGICRQFRAPSSVPACAGVVCMTGYECDPATKSCVPIARHPVRTDPCSGVTCPFGSQCDSNTGRCTVFRTPNQAPAIPIDKCVNVQCSVGHYCDTNTGYCRPVRRPGTNGKCSGLSCPAGQQCDVKTGLCRIFREPAGSGASVDKCRGILCAAGYYCDGNTGLCRASRQPGASGTRQLEGDISLCATVRCPDGLACDSNTGQCRSFRTSQEMTIPIPIQISSTNPSVGRNEPVIATSKCGTCAEGTRCDENTGICRGFRTPLRFAKLLERYALLCQDVTCEPGFVCVSGACEPAQGKTACGGTVCDDDEYCENAVCQKFKSDEETTTEATTTSTTTTSTTVSTTTKETNATVTEKPRKEKLPESLGQPKDDACSKVKCGYGMICDSASGKCLTLRAVIESELVSLRRSESVVDHCRNIVCFEGLQCDPKSGECLAIRQIEPVNLCLMNRIQCTLDSECDGATGKCIPRKINDGSLSGPRSFSIARDPCIAMVCPTHTRCDSATGRCVVNAIVPASTTIQKAVSGNQNPVDLCWNVNCLSGTTCDANSGICRNLRIIQKDDQPVKCQGVTCPAGQKCDLTSGNCVVFRYVDLCEGIQCDNDHYCLQGNCVFRDVGCGPEPCPSGTKCDAKSGTCKIRELPTTVLQGEFCQNVTCTGSKGCDPKTGGCKEVTCPANSHFTQCGSPCPFTCNHLDKCNESCIPTCQCDDAYVQIRRTDVQCVLASICRRTIDPCEEANDCESGDICVDGMCQPKTCPPIRKAPLSAEMTIACK</sequence>
<feature type="region of interest" description="Disordered" evidence="2">
    <location>
        <begin position="422"/>
        <end position="461"/>
    </location>
</feature>
<feature type="domain" description="Follistatin-like" evidence="4">
    <location>
        <begin position="141"/>
        <end position="161"/>
    </location>
</feature>
<feature type="domain" description="Follistatin-like" evidence="4">
    <location>
        <begin position="369"/>
        <end position="387"/>
    </location>
</feature>
<feature type="domain" description="Follistatin-like" evidence="4">
    <location>
        <begin position="659"/>
        <end position="679"/>
    </location>
</feature>
<comment type="caution">
    <text evidence="5">The sequence shown here is derived from an EMBL/GenBank/DDBJ whole genome shotgun (WGS) entry which is preliminary data.</text>
</comment>
<dbReference type="Pfam" id="PF01826">
    <property type="entry name" value="TIL"/>
    <property type="match status" value="1"/>
</dbReference>
<dbReference type="AlphaFoldDB" id="A0AA36DB04"/>
<dbReference type="SUPFAM" id="SSF57567">
    <property type="entry name" value="Serine protease inhibitors"/>
    <property type="match status" value="1"/>
</dbReference>
<dbReference type="Gene3D" id="2.10.25.10">
    <property type="entry name" value="Laminin"/>
    <property type="match status" value="1"/>
</dbReference>
<dbReference type="InterPro" id="IPR003645">
    <property type="entry name" value="Fol_N"/>
</dbReference>
<dbReference type="Proteomes" id="UP001177023">
    <property type="component" value="Unassembled WGS sequence"/>
</dbReference>
<name>A0AA36DB04_9BILA</name>
<evidence type="ECO:0000259" key="4">
    <source>
        <dbReference type="SMART" id="SM00274"/>
    </source>
</evidence>
<keyword evidence="1" id="KW-0646">Protease inhibitor</keyword>
<keyword evidence="1" id="KW-0722">Serine protease inhibitor</keyword>
<feature type="domain" description="Follistatin-like" evidence="4">
    <location>
        <begin position="240"/>
        <end position="260"/>
    </location>
</feature>
<dbReference type="SMART" id="SM00274">
    <property type="entry name" value="FOLN"/>
    <property type="match status" value="11"/>
</dbReference>
<protein>
    <recommendedName>
        <fullName evidence="4">Follistatin-like domain-containing protein</fullName>
    </recommendedName>
</protein>